<evidence type="ECO:0000313" key="2">
    <source>
        <dbReference type="Proteomes" id="UP000887566"/>
    </source>
</evidence>
<feature type="region of interest" description="Disordered" evidence="1">
    <location>
        <begin position="1"/>
        <end position="59"/>
    </location>
</feature>
<protein>
    <submittedName>
        <fullName evidence="3">Uncharacterized protein</fullName>
    </submittedName>
</protein>
<proteinExistence type="predicted"/>
<name>A0A914W175_9BILA</name>
<evidence type="ECO:0000256" key="1">
    <source>
        <dbReference type="SAM" id="MobiDB-lite"/>
    </source>
</evidence>
<accession>A0A914W175</accession>
<feature type="compositionally biased region" description="Low complexity" evidence="1">
    <location>
        <begin position="40"/>
        <end position="50"/>
    </location>
</feature>
<sequence>MTKWFGSDGRSGDGKGGVNGSAQQARAAVSVDESARHQTPTEWGTTTTATSKKVGNARRRAARFQLERRRFETATIAPPGRRHWRHFTAESGRRKTLLARSLSPRRKRRL</sequence>
<reference evidence="3" key="1">
    <citation type="submission" date="2022-11" db="UniProtKB">
        <authorList>
            <consortium name="WormBaseParasite"/>
        </authorList>
    </citation>
    <scope>IDENTIFICATION</scope>
</reference>
<keyword evidence="2" id="KW-1185">Reference proteome</keyword>
<organism evidence="2 3">
    <name type="scientific">Plectus sambesii</name>
    <dbReference type="NCBI Taxonomy" id="2011161"/>
    <lineage>
        <taxon>Eukaryota</taxon>
        <taxon>Metazoa</taxon>
        <taxon>Ecdysozoa</taxon>
        <taxon>Nematoda</taxon>
        <taxon>Chromadorea</taxon>
        <taxon>Plectida</taxon>
        <taxon>Plectina</taxon>
        <taxon>Plectoidea</taxon>
        <taxon>Plectidae</taxon>
        <taxon>Plectus</taxon>
    </lineage>
</organism>
<dbReference type="AlphaFoldDB" id="A0A914W175"/>
<dbReference type="WBParaSite" id="PSAMB.scaffold281size59450.g4078.t1">
    <property type="protein sequence ID" value="PSAMB.scaffold281size59450.g4078.t1"/>
    <property type="gene ID" value="PSAMB.scaffold281size59450.g4078"/>
</dbReference>
<dbReference type="Proteomes" id="UP000887566">
    <property type="component" value="Unplaced"/>
</dbReference>
<evidence type="ECO:0000313" key="3">
    <source>
        <dbReference type="WBParaSite" id="PSAMB.scaffold281size59450.g4078.t1"/>
    </source>
</evidence>